<dbReference type="RefSeq" id="WP_113953938.1">
    <property type="nucleotide sequence ID" value="NZ_QNRT01000002.1"/>
</dbReference>
<sequence length="346" mass="39569">MKYHGRRLYCALFTLLALTTAQADSITPPQFVPGSDKTFSAYPGSEVRMARTARVNVAFMVNKDGTVSEPLIEQINNARFRKTVLKWLTHRRYEPASINGEPIDSVIRERFRFNIGYDQRSPRVSTTLFNKLYKEFGEKIIQEEPDQKRLKTLLKKLAGVKHGSALGYEFLSAARYKYAKRFLDRDAQIYAVREVILSSDRMPVALNGRNAEEILLQLLIDAGYQGEAMEAYYIALRKLNRNPRSQFMAQFGPTIDQIRQAMVSDEPYTRPIFIGESGYTFLPVSKRKLTFDNVTGKIDSLKVRCEKKFSEFKFSVESEFEIPESWGACHVQILGKEGSSAQLIQL</sequence>
<reference evidence="3 4" key="1">
    <citation type="submission" date="2018-06" db="EMBL/GenBank/DDBJ databases">
        <title>Genomic Encyclopedia of Type Strains, Phase IV (KMG-IV): sequencing the most valuable type-strain genomes for metagenomic binning, comparative biology and taxonomic classification.</title>
        <authorList>
            <person name="Goeker M."/>
        </authorList>
    </citation>
    <scope>NUCLEOTIDE SEQUENCE [LARGE SCALE GENOMIC DNA]</scope>
    <source>
        <strain evidence="3 4">DSM 24032</strain>
    </source>
</reference>
<accession>A0A395JNK9</accession>
<evidence type="ECO:0000313" key="3">
    <source>
        <dbReference type="EMBL" id="RBP51144.1"/>
    </source>
</evidence>
<comment type="caution">
    <text evidence="3">The sequence shown here is derived from an EMBL/GenBank/DDBJ whole genome shotgun (WGS) entry which is preliminary data.</text>
</comment>
<dbReference type="InParanoid" id="A0A395JNK9"/>
<dbReference type="Gene3D" id="3.30.1150.10">
    <property type="match status" value="1"/>
</dbReference>
<keyword evidence="1" id="KW-0732">Signal</keyword>
<dbReference type="SUPFAM" id="SSF74653">
    <property type="entry name" value="TolA/TonB C-terminal domain"/>
    <property type="match status" value="1"/>
</dbReference>
<feature type="domain" description="TonB C-terminal" evidence="2">
    <location>
        <begin position="41"/>
        <end position="115"/>
    </location>
</feature>
<dbReference type="Pfam" id="PF03544">
    <property type="entry name" value="TonB_C"/>
    <property type="match status" value="1"/>
</dbReference>
<evidence type="ECO:0000259" key="2">
    <source>
        <dbReference type="Pfam" id="PF03544"/>
    </source>
</evidence>
<keyword evidence="4" id="KW-1185">Reference proteome</keyword>
<feature type="chain" id="PRO_5017310960" evidence="1">
    <location>
        <begin position="24"/>
        <end position="346"/>
    </location>
</feature>
<proteinExistence type="predicted"/>
<evidence type="ECO:0000313" key="4">
    <source>
        <dbReference type="Proteomes" id="UP000253083"/>
    </source>
</evidence>
<dbReference type="OrthoDB" id="5956919at2"/>
<evidence type="ECO:0000256" key="1">
    <source>
        <dbReference type="SAM" id="SignalP"/>
    </source>
</evidence>
<organism evidence="3 4">
    <name type="scientific">Arenicella xantha</name>
    <dbReference type="NCBI Taxonomy" id="644221"/>
    <lineage>
        <taxon>Bacteria</taxon>
        <taxon>Pseudomonadati</taxon>
        <taxon>Pseudomonadota</taxon>
        <taxon>Gammaproteobacteria</taxon>
        <taxon>Arenicellales</taxon>
        <taxon>Arenicellaceae</taxon>
        <taxon>Arenicella</taxon>
    </lineage>
</organism>
<dbReference type="Proteomes" id="UP000253083">
    <property type="component" value="Unassembled WGS sequence"/>
</dbReference>
<dbReference type="EMBL" id="QNRT01000002">
    <property type="protein sequence ID" value="RBP51144.1"/>
    <property type="molecule type" value="Genomic_DNA"/>
</dbReference>
<dbReference type="AlphaFoldDB" id="A0A395JNK9"/>
<protein>
    <submittedName>
        <fullName evidence="3">TonB-like protein</fullName>
    </submittedName>
</protein>
<gene>
    <name evidence="3" type="ORF">DFR28_102563</name>
</gene>
<dbReference type="GO" id="GO:0055085">
    <property type="term" value="P:transmembrane transport"/>
    <property type="evidence" value="ECO:0007669"/>
    <property type="project" value="InterPro"/>
</dbReference>
<dbReference type="InterPro" id="IPR037682">
    <property type="entry name" value="TonB_C"/>
</dbReference>
<name>A0A395JNK9_9GAMM</name>
<feature type="signal peptide" evidence="1">
    <location>
        <begin position="1"/>
        <end position="23"/>
    </location>
</feature>